<sequence length="88" mass="9560">MDSTCPAASCIASQSSDDFGEAFNTTFTQMWDTLKRTNRMLLPTLTTAFVRGGYGVRGRSSGVGSALISEDLHPGDRRYRRLADGDGH</sequence>
<organism evidence="1">
    <name type="scientific">uncultured haloarchaeon</name>
    <dbReference type="NCBI Taxonomy" id="160804"/>
    <lineage>
        <taxon>Archaea</taxon>
        <taxon>Methanobacteriati</taxon>
        <taxon>Methanobacteriota</taxon>
        <taxon>Stenosarchaea group</taxon>
        <taxon>Halobacteria</taxon>
        <taxon>Halobacteriales</taxon>
        <taxon>Halobacteriaceae</taxon>
        <taxon>environmental samples</taxon>
    </lineage>
</organism>
<evidence type="ECO:0000313" key="1">
    <source>
        <dbReference type="EMBL" id="ABQ75876.1"/>
    </source>
</evidence>
<dbReference type="EMBL" id="EF583987">
    <property type="protein sequence ID" value="ABQ75876.1"/>
    <property type="molecule type" value="Genomic_DNA"/>
</dbReference>
<dbReference type="AlphaFoldDB" id="A5YSB9"/>
<name>A5YSB9_9EURY</name>
<proteinExistence type="predicted"/>
<dbReference type="Pfam" id="PF26401">
    <property type="entry name" value="DUF8099"/>
    <property type="match status" value="1"/>
</dbReference>
<accession>A5YSB9</accession>
<dbReference type="InterPro" id="IPR058412">
    <property type="entry name" value="DUF8099"/>
</dbReference>
<protein>
    <submittedName>
        <fullName evidence="1">Uncharacterized protein</fullName>
    </submittedName>
</protein>
<reference evidence="1" key="1">
    <citation type="journal article" date="2007" name="ISME J.">
        <title>Genomic plasticity in prokaryotes: the case of the square haloarchaeon.</title>
        <authorList>
            <person name="Cuadros-Orellana S."/>
            <person name="Martin-Cuadrado A.B."/>
            <person name="Legault B."/>
            <person name="D'Auria G."/>
            <person name="Zhaxybayeva O."/>
            <person name="Papke R.T."/>
            <person name="Rodriguez-Valera F."/>
        </authorList>
    </citation>
    <scope>NUCLEOTIDE SEQUENCE</scope>
</reference>